<comment type="caution">
    <text evidence="10">The sequence shown here is derived from an EMBL/GenBank/DDBJ whole genome shotgun (WGS) entry which is preliminary data.</text>
</comment>
<dbReference type="EMBL" id="JBGFUD010012242">
    <property type="protein sequence ID" value="MFH4983428.1"/>
    <property type="molecule type" value="Genomic_DNA"/>
</dbReference>
<comment type="subcellular location">
    <subcellularLocation>
        <location evidence="1">Golgi apparatus membrane</location>
        <topology evidence="1">Multi-pass membrane protein</topology>
    </subcellularLocation>
</comment>
<evidence type="ECO:0000313" key="11">
    <source>
        <dbReference type="Proteomes" id="UP001608902"/>
    </source>
</evidence>
<feature type="transmembrane region" description="Helical" evidence="9">
    <location>
        <begin position="83"/>
        <end position="104"/>
    </location>
</feature>
<keyword evidence="8 9" id="KW-0472">Membrane</keyword>
<keyword evidence="4 9" id="KW-0812">Transmembrane</keyword>
<keyword evidence="7" id="KW-0333">Golgi apparatus</keyword>
<evidence type="ECO:0000256" key="3">
    <source>
        <dbReference type="ARBA" id="ARBA00022448"/>
    </source>
</evidence>
<evidence type="ECO:0000256" key="4">
    <source>
        <dbReference type="ARBA" id="ARBA00022692"/>
    </source>
</evidence>
<evidence type="ECO:0000256" key="5">
    <source>
        <dbReference type="ARBA" id="ARBA00022927"/>
    </source>
</evidence>
<evidence type="ECO:0000313" key="10">
    <source>
        <dbReference type="EMBL" id="MFH4983428.1"/>
    </source>
</evidence>
<feature type="transmembrane region" description="Helical" evidence="9">
    <location>
        <begin position="56"/>
        <end position="76"/>
    </location>
</feature>
<reference evidence="10 11" key="1">
    <citation type="submission" date="2024-08" db="EMBL/GenBank/DDBJ databases">
        <title>Gnathostoma spinigerum genome.</title>
        <authorList>
            <person name="Gonzalez-Bertolin B."/>
            <person name="Monzon S."/>
            <person name="Zaballos A."/>
            <person name="Jimenez P."/>
            <person name="Dekumyoy P."/>
            <person name="Varona S."/>
            <person name="Cuesta I."/>
            <person name="Sumanam S."/>
            <person name="Adisakwattana P."/>
            <person name="Gasser R.B."/>
            <person name="Hernandez-Gonzalez A."/>
            <person name="Young N.D."/>
            <person name="Perteguer M.J."/>
        </authorList>
    </citation>
    <scope>NUCLEOTIDE SEQUENCE [LARGE SCALE GENOMIC DNA]</scope>
    <source>
        <strain evidence="10">AL3</strain>
        <tissue evidence="10">Liver</tissue>
    </source>
</reference>
<organism evidence="10 11">
    <name type="scientific">Gnathostoma spinigerum</name>
    <dbReference type="NCBI Taxonomy" id="75299"/>
    <lineage>
        <taxon>Eukaryota</taxon>
        <taxon>Metazoa</taxon>
        <taxon>Ecdysozoa</taxon>
        <taxon>Nematoda</taxon>
        <taxon>Chromadorea</taxon>
        <taxon>Rhabditida</taxon>
        <taxon>Spirurina</taxon>
        <taxon>Gnathostomatomorpha</taxon>
        <taxon>Gnathostomatoidea</taxon>
        <taxon>Gnathostomatidae</taxon>
        <taxon>Gnathostoma</taxon>
    </lineage>
</organism>
<feature type="transmembrane region" description="Helical" evidence="9">
    <location>
        <begin position="12"/>
        <end position="36"/>
    </location>
</feature>
<dbReference type="GO" id="GO:0000139">
    <property type="term" value="C:Golgi membrane"/>
    <property type="evidence" value="ECO:0007669"/>
    <property type="project" value="UniProtKB-SubCell"/>
</dbReference>
<evidence type="ECO:0000256" key="1">
    <source>
        <dbReference type="ARBA" id="ARBA00004653"/>
    </source>
</evidence>
<evidence type="ECO:0000256" key="2">
    <source>
        <dbReference type="ARBA" id="ARBA00008160"/>
    </source>
</evidence>
<name>A0ABD6F169_9BILA</name>
<evidence type="ECO:0000256" key="7">
    <source>
        <dbReference type="ARBA" id="ARBA00023034"/>
    </source>
</evidence>
<dbReference type="InterPro" id="IPR019185">
    <property type="entry name" value="Integral_membrane_SYS1-rel"/>
</dbReference>
<evidence type="ECO:0000256" key="9">
    <source>
        <dbReference type="SAM" id="Phobius"/>
    </source>
</evidence>
<dbReference type="Pfam" id="PF09801">
    <property type="entry name" value="SYS1"/>
    <property type="match status" value="1"/>
</dbReference>
<keyword evidence="5" id="KW-0653">Protein transport</keyword>
<protein>
    <recommendedName>
        <fullName evidence="12">Protein SYS1 homolog</fullName>
    </recommendedName>
</protein>
<sequence length="147" mass="16480">MSSFRSSVWDPSLIIGQMVCMQSLFYFIQCLALSGFRLSGSHATISAIFSPQTSRALVFTELIASTLCAVALVKVVQKAKQCLDFSTTMHFWHLVIVSITSATFPTQISWWLLQISSIVICTVIGEYLCMREETREIPLTLNSRYAL</sequence>
<evidence type="ECO:0000256" key="8">
    <source>
        <dbReference type="ARBA" id="ARBA00023136"/>
    </source>
</evidence>
<dbReference type="PANTHER" id="PTHR12952">
    <property type="entry name" value="SYS1"/>
    <property type="match status" value="1"/>
</dbReference>
<gene>
    <name evidence="10" type="ORF">AB6A40_010137</name>
</gene>
<keyword evidence="3" id="KW-0813">Transport</keyword>
<comment type="similarity">
    <text evidence="2">Belongs to the SYS1 family.</text>
</comment>
<dbReference type="PANTHER" id="PTHR12952:SF0">
    <property type="entry name" value="PROTEIN SYS1 HOMOLOG"/>
    <property type="match status" value="1"/>
</dbReference>
<dbReference type="Proteomes" id="UP001608902">
    <property type="component" value="Unassembled WGS sequence"/>
</dbReference>
<accession>A0ABD6F169</accession>
<keyword evidence="6 9" id="KW-1133">Transmembrane helix</keyword>
<keyword evidence="11" id="KW-1185">Reference proteome</keyword>
<evidence type="ECO:0000256" key="6">
    <source>
        <dbReference type="ARBA" id="ARBA00022989"/>
    </source>
</evidence>
<dbReference type="GO" id="GO:0015031">
    <property type="term" value="P:protein transport"/>
    <property type="evidence" value="ECO:0007669"/>
    <property type="project" value="UniProtKB-KW"/>
</dbReference>
<evidence type="ECO:0008006" key="12">
    <source>
        <dbReference type="Google" id="ProtNLM"/>
    </source>
</evidence>
<dbReference type="AlphaFoldDB" id="A0ABD6F169"/>
<proteinExistence type="inferred from homology"/>